<feature type="region of interest" description="Disordered" evidence="3">
    <location>
        <begin position="244"/>
        <end position="360"/>
    </location>
</feature>
<evidence type="ECO:0000313" key="5">
    <source>
        <dbReference type="EMBL" id="CCE63711.1"/>
    </source>
</evidence>
<dbReference type="SUPFAM" id="SSF81296">
    <property type="entry name" value="E set domains"/>
    <property type="match status" value="1"/>
</dbReference>
<dbReference type="PANTHER" id="PTHR10343:SF81">
    <property type="entry name" value="CRUCIFORM DNA-RECOGNIZING PROTEIN 1-RELATED"/>
    <property type="match status" value="1"/>
</dbReference>
<dbReference type="GO" id="GO:0005634">
    <property type="term" value="C:nucleus"/>
    <property type="evidence" value="ECO:0007669"/>
    <property type="project" value="TreeGrafter"/>
</dbReference>
<dbReference type="GO" id="GO:0031588">
    <property type="term" value="C:nucleotide-activated protein kinase complex"/>
    <property type="evidence" value="ECO:0007669"/>
    <property type="project" value="TreeGrafter"/>
</dbReference>
<dbReference type="InterPro" id="IPR050827">
    <property type="entry name" value="CRP1_MDG1_kinase"/>
</dbReference>
<dbReference type="Proteomes" id="UP000005666">
    <property type="component" value="Chromosome 6"/>
</dbReference>
<organism evidence="5 6">
    <name type="scientific">Tetrapisispora phaffii (strain ATCC 24235 / CBS 4417 / NBRC 1672 / NRRL Y-8282 / UCD 70-5)</name>
    <name type="common">Yeast</name>
    <name type="synonym">Fabospora phaffii</name>
    <dbReference type="NCBI Taxonomy" id="1071381"/>
    <lineage>
        <taxon>Eukaryota</taxon>
        <taxon>Fungi</taxon>
        <taxon>Dikarya</taxon>
        <taxon>Ascomycota</taxon>
        <taxon>Saccharomycotina</taxon>
        <taxon>Saccharomycetes</taxon>
        <taxon>Saccharomycetales</taxon>
        <taxon>Saccharomycetaceae</taxon>
        <taxon>Tetrapisispora</taxon>
    </lineage>
</organism>
<dbReference type="InterPro" id="IPR014756">
    <property type="entry name" value="Ig_E-set"/>
</dbReference>
<feature type="compositionally biased region" description="Low complexity" evidence="3">
    <location>
        <begin position="139"/>
        <end position="151"/>
    </location>
</feature>
<dbReference type="eggNOG" id="KOG1616">
    <property type="taxonomic scope" value="Eukaryota"/>
</dbReference>
<keyword evidence="1" id="KW-0597">Phosphoprotein</keyword>
<reference evidence="5 6" key="1">
    <citation type="journal article" date="2011" name="Proc. Natl. Acad. Sci. U.S.A.">
        <title>Evolutionary erosion of yeast sex chromosomes by mating-type switching accidents.</title>
        <authorList>
            <person name="Gordon J.L."/>
            <person name="Armisen D."/>
            <person name="Proux-Wera E."/>
            <person name="Oheigeartaigh S.S."/>
            <person name="Byrne K.P."/>
            <person name="Wolfe K.H."/>
        </authorList>
    </citation>
    <scope>NUCLEOTIDE SEQUENCE [LARGE SCALE GENOMIC DNA]</scope>
    <source>
        <strain evidence="6">ATCC 24235 / CBS 4417 / NBRC 1672 / NRRL Y-8282 / UCD 70-5</strain>
    </source>
</reference>
<evidence type="ECO:0000259" key="4">
    <source>
        <dbReference type="Pfam" id="PF16561"/>
    </source>
</evidence>
<dbReference type="Gene3D" id="2.60.40.10">
    <property type="entry name" value="Immunoglobulins"/>
    <property type="match status" value="1"/>
</dbReference>
<dbReference type="InterPro" id="IPR013783">
    <property type="entry name" value="Ig-like_fold"/>
</dbReference>
<name>G8BUC5_TETPH</name>
<gene>
    <name evidence="5" type="primary">TPHA0F02300</name>
    <name evidence="5" type="ordered locus">TPHA_0F02300</name>
</gene>
<evidence type="ECO:0000256" key="3">
    <source>
        <dbReference type="SAM" id="MobiDB-lite"/>
    </source>
</evidence>
<dbReference type="GO" id="GO:0005737">
    <property type="term" value="C:cytoplasm"/>
    <property type="evidence" value="ECO:0007669"/>
    <property type="project" value="TreeGrafter"/>
</dbReference>
<dbReference type="GeneID" id="11535382"/>
<dbReference type="GO" id="GO:0007165">
    <property type="term" value="P:signal transduction"/>
    <property type="evidence" value="ECO:0007669"/>
    <property type="project" value="TreeGrafter"/>
</dbReference>
<dbReference type="GO" id="GO:0019901">
    <property type="term" value="F:protein kinase binding"/>
    <property type="evidence" value="ECO:0007669"/>
    <property type="project" value="TreeGrafter"/>
</dbReference>
<dbReference type="GO" id="GO:0071944">
    <property type="term" value="C:cell periphery"/>
    <property type="evidence" value="ECO:0007669"/>
    <property type="project" value="EnsemblFungi"/>
</dbReference>
<feature type="compositionally biased region" description="Acidic residues" evidence="3">
    <location>
        <begin position="274"/>
        <end position="296"/>
    </location>
</feature>
<evidence type="ECO:0000256" key="2">
    <source>
        <dbReference type="ARBA" id="ARBA00038216"/>
    </source>
</evidence>
<dbReference type="PANTHER" id="PTHR10343">
    <property type="entry name" value="5'-AMP-ACTIVATED PROTEIN KINASE , BETA SUBUNIT"/>
    <property type="match status" value="1"/>
</dbReference>
<feature type="compositionally biased region" description="Basic residues" evidence="3">
    <location>
        <begin position="120"/>
        <end position="138"/>
    </location>
</feature>
<evidence type="ECO:0000313" key="6">
    <source>
        <dbReference type="Proteomes" id="UP000005666"/>
    </source>
</evidence>
<feature type="compositionally biased region" description="Basic and acidic residues" evidence="3">
    <location>
        <begin position="325"/>
        <end position="342"/>
    </location>
</feature>
<dbReference type="CDD" id="cd02859">
    <property type="entry name" value="E_set_AMPKbeta_like_N"/>
    <property type="match status" value="1"/>
</dbReference>
<dbReference type="Pfam" id="PF16561">
    <property type="entry name" value="AMPK1_CBM"/>
    <property type="match status" value="1"/>
</dbReference>
<dbReference type="OMA" id="WPHAGAS"/>
<sequence>MSLQYKFSWPAGPGSVVITGAFDEWKGTLPLVKQSDGDFEITMPVSFKDEDDSKFYFKFIVDEKWVTSDKYAKELDVEKKVENNYIVKSDVVNAATAQGAAIPEAGALVAGASEQTASANKKKNKKKKNKKKNKKKKNAAAATAAVAAEGEAAGETEETSDDVTEASKSATPATELEVENESENIVNILPVIETQAATTVAGEMGPVIVENPEEIKEFREISDVDANELNERLNKENAKAIEEPVVEEAVAEEPKVEEPVVEEPVIEQPNVEEPVVEEPVVEEPVAEEPVVEEPVAEEPKVEEPVVEEQTKEGATLDPKAQTESVAKETEKKEKTKPVESVKKITKQVESAKPTEAEKPKKKGFFSKLKKLFG</sequence>
<dbReference type="RefSeq" id="XP_003686145.1">
    <property type="nucleotide sequence ID" value="XM_003686097.1"/>
</dbReference>
<dbReference type="KEGG" id="tpf:TPHA_0F02300"/>
<protein>
    <recommendedName>
        <fullName evidence="4">AMP-activated protein kinase glycogen-binding domain-containing protein</fullName>
    </recommendedName>
</protein>
<feature type="compositionally biased region" description="Acidic residues" evidence="3">
    <location>
        <begin position="152"/>
        <end position="164"/>
    </location>
</feature>
<feature type="compositionally biased region" description="Basic and acidic residues" evidence="3">
    <location>
        <begin position="297"/>
        <end position="311"/>
    </location>
</feature>
<feature type="domain" description="AMP-activated protein kinase glycogen-binding" evidence="4">
    <location>
        <begin position="5"/>
        <end position="88"/>
    </location>
</feature>
<dbReference type="OrthoDB" id="5976022at2759"/>
<dbReference type="EMBL" id="HE612861">
    <property type="protein sequence ID" value="CCE63711.1"/>
    <property type="molecule type" value="Genomic_DNA"/>
</dbReference>
<evidence type="ECO:0000256" key="1">
    <source>
        <dbReference type="ARBA" id="ARBA00022553"/>
    </source>
</evidence>
<feature type="region of interest" description="Disordered" evidence="3">
    <location>
        <begin position="112"/>
        <end position="183"/>
    </location>
</feature>
<dbReference type="GO" id="GO:0003677">
    <property type="term" value="F:DNA binding"/>
    <property type="evidence" value="ECO:0007669"/>
    <property type="project" value="EnsemblFungi"/>
</dbReference>
<dbReference type="HOGENOM" id="CLU_742225_0_0_1"/>
<accession>G8BUC5</accession>
<dbReference type="InterPro" id="IPR032640">
    <property type="entry name" value="AMPK1_CBM"/>
</dbReference>
<comment type="similarity">
    <text evidence="2">Belongs to the CRP1/MDG1 family.</text>
</comment>
<keyword evidence="6" id="KW-1185">Reference proteome</keyword>
<dbReference type="STRING" id="1071381.G8BUC5"/>
<dbReference type="AlphaFoldDB" id="G8BUC5"/>
<proteinExistence type="inferred from homology"/>